<organism evidence="3 4">
    <name type="scientific">Purpureocillium lilacinum</name>
    <name type="common">Paecilomyces lilacinus</name>
    <dbReference type="NCBI Taxonomy" id="33203"/>
    <lineage>
        <taxon>Eukaryota</taxon>
        <taxon>Fungi</taxon>
        <taxon>Dikarya</taxon>
        <taxon>Ascomycota</taxon>
        <taxon>Pezizomycotina</taxon>
        <taxon>Sordariomycetes</taxon>
        <taxon>Hypocreomycetidae</taxon>
        <taxon>Hypocreales</taxon>
        <taxon>Ophiocordycipitaceae</taxon>
        <taxon>Purpureocillium</taxon>
    </lineage>
</organism>
<feature type="compositionally biased region" description="Polar residues" evidence="1">
    <location>
        <begin position="458"/>
        <end position="472"/>
    </location>
</feature>
<reference evidence="3 4" key="1">
    <citation type="journal article" date="2024" name="Microbiol. Resour. Announc.">
        <title>Genome annotations for the ascomycete fungi Trichoderma harzianum, Trichoderma aggressivum, and Purpureocillium lilacinum.</title>
        <authorList>
            <person name="Beijen E.P.W."/>
            <person name="Ohm R.A."/>
        </authorList>
    </citation>
    <scope>NUCLEOTIDE SEQUENCE [LARGE SCALE GENOMIC DNA]</scope>
    <source>
        <strain evidence="3 4">CBS 150709</strain>
    </source>
</reference>
<keyword evidence="2" id="KW-0812">Transmembrane</keyword>
<keyword evidence="2" id="KW-0472">Membrane</keyword>
<feature type="region of interest" description="Disordered" evidence="1">
    <location>
        <begin position="81"/>
        <end position="102"/>
    </location>
</feature>
<proteinExistence type="predicted"/>
<evidence type="ECO:0000313" key="3">
    <source>
        <dbReference type="EMBL" id="KAK4093208.1"/>
    </source>
</evidence>
<protein>
    <submittedName>
        <fullName evidence="3">Uncharacterized protein</fullName>
    </submittedName>
</protein>
<feature type="region of interest" description="Disordered" evidence="1">
    <location>
        <begin position="531"/>
        <end position="709"/>
    </location>
</feature>
<keyword evidence="2" id="KW-1133">Transmembrane helix</keyword>
<feature type="compositionally biased region" description="Polar residues" evidence="1">
    <location>
        <begin position="166"/>
        <end position="180"/>
    </location>
</feature>
<feature type="compositionally biased region" description="Polar residues" evidence="1">
    <location>
        <begin position="628"/>
        <end position="640"/>
    </location>
</feature>
<feature type="compositionally biased region" description="Low complexity" evidence="1">
    <location>
        <begin position="670"/>
        <end position="681"/>
    </location>
</feature>
<feature type="region of interest" description="Disordered" evidence="1">
    <location>
        <begin position="121"/>
        <end position="181"/>
    </location>
</feature>
<feature type="region of interest" description="Disordered" evidence="1">
    <location>
        <begin position="42"/>
        <end position="69"/>
    </location>
</feature>
<feature type="compositionally biased region" description="Pro residues" evidence="1">
    <location>
        <begin position="487"/>
        <end position="496"/>
    </location>
</feature>
<evidence type="ECO:0000313" key="4">
    <source>
        <dbReference type="Proteomes" id="UP001287286"/>
    </source>
</evidence>
<evidence type="ECO:0000256" key="1">
    <source>
        <dbReference type="SAM" id="MobiDB-lite"/>
    </source>
</evidence>
<accession>A0ABR0C9Z5</accession>
<name>A0ABR0C9Z5_PURLI</name>
<comment type="caution">
    <text evidence="3">The sequence shown here is derived from an EMBL/GenBank/DDBJ whole genome shotgun (WGS) entry which is preliminary data.</text>
</comment>
<sequence length="709" mass="75894">MSARAGFGVISCWTAWGDTILSVCDRWCGARNRWTGWKIPPGPRRGGCSATRPPPPIRARPRRAAPKARRLATPAITAITIPPSNQDAQNDDGPARAAAHPIAGRAATTARSLLLSRQPCRAMQGGPVSGSDLGANGGPQRVDDDSSQRRRAQAPAPAPTLDALPNITSRPRSRGNSLLSTMPERHPVTTLLLSFVFTSALSVSLFAATVFSNPTSAAAVLHERNNNPLNIDWDPAPAPEDGPPISAGALRNPKYLPAEIGGIVAAYGVSLVLVAITLLSLAKKRREHLQGGDDDFALSSPPGIIRIERRFSKFPIATPKTATVPNFSYPSPTNTQFEPPDSYIYPSPTSSVTAPGVNPSVDQRVVQADREMAQQQLEEMYKHVMEHEDAKERGVVLDTPVMTPQGHHRVPSASSSKKERSKPANLKLSGGYEKPQSKTASLLSALRSPRKKAVKGVNISSPIMTPQSSTFPRQEPQEMNPMSPRHYAPPPPPPIPTDQISFGASRVSRNGAPLTPDISPESVQSIDERISAQLGPSTSGRGGYPAPMEGDPESATSEHSQVPLVGLPASPTHGPRSPTWPASPGHGPRSPTLPASPKPGVTFQRGNAPSAVRTGGSLPLRAYEQPMASPSTIARTTKQTVFERRGPLSPTTGRTPRTAGAVPYSPYQPFTPVVPVTPSLVTKEERKRMKRMVPKTPTMDMVQSEEEMW</sequence>
<feature type="transmembrane region" description="Helical" evidence="2">
    <location>
        <begin position="191"/>
        <end position="211"/>
    </location>
</feature>
<gene>
    <name evidence="3" type="ORF">Purlil1_2365</name>
</gene>
<feature type="compositionally biased region" description="Low complexity" evidence="1">
    <location>
        <begin position="153"/>
        <end position="165"/>
    </location>
</feature>
<dbReference type="Proteomes" id="UP001287286">
    <property type="component" value="Unassembled WGS sequence"/>
</dbReference>
<feature type="compositionally biased region" description="Basic residues" evidence="1">
    <location>
        <begin position="59"/>
        <end position="69"/>
    </location>
</feature>
<feature type="transmembrane region" description="Helical" evidence="2">
    <location>
        <begin position="260"/>
        <end position="281"/>
    </location>
</feature>
<keyword evidence="4" id="KW-1185">Reference proteome</keyword>
<dbReference type="EMBL" id="JAWRVI010000006">
    <property type="protein sequence ID" value="KAK4093208.1"/>
    <property type="molecule type" value="Genomic_DNA"/>
</dbReference>
<feature type="region of interest" description="Disordered" evidence="1">
    <location>
        <begin position="400"/>
        <end position="502"/>
    </location>
</feature>
<evidence type="ECO:0000256" key="2">
    <source>
        <dbReference type="SAM" id="Phobius"/>
    </source>
</evidence>